<name>A0AAV6FJX2_9TELE</name>
<dbReference type="InterPro" id="IPR036397">
    <property type="entry name" value="RNaseH_sf"/>
</dbReference>
<dbReference type="AlphaFoldDB" id="A0AAV6FJX2"/>
<dbReference type="Gene3D" id="3.30.420.10">
    <property type="entry name" value="Ribonuclease H-like superfamily/Ribonuclease H"/>
    <property type="match status" value="1"/>
</dbReference>
<sequence length="129" mass="14394">QTLTPDLQAILAKQKISFKFNPPHTPHFGGTWEREICSIKIALQTTLGAQAVAEEVLRTVMIEIEGILNSKPLGYVSSDVADPDPVTPNLLLMGRHDSSLPLVTYPDSELRSCRQWRHSQILSFFGPLR</sequence>
<keyword evidence="2" id="KW-1185">Reference proteome</keyword>
<dbReference type="GO" id="GO:0003676">
    <property type="term" value="F:nucleic acid binding"/>
    <property type="evidence" value="ECO:0007669"/>
    <property type="project" value="InterPro"/>
</dbReference>
<gene>
    <name evidence="1" type="ORF">AALO_G00290350</name>
</gene>
<proteinExistence type="predicted"/>
<accession>A0AAV6FJX2</accession>
<reference evidence="1" key="1">
    <citation type="submission" date="2020-10" db="EMBL/GenBank/DDBJ databases">
        <title>Chromosome-scale genome assembly of the Allis shad, Alosa alosa.</title>
        <authorList>
            <person name="Margot Z."/>
            <person name="Christophe K."/>
            <person name="Cabau C."/>
            <person name="Louis A."/>
            <person name="Berthelot C."/>
            <person name="Parey E."/>
            <person name="Roest Crollius H."/>
            <person name="Montfort J."/>
            <person name="Robinson-Rechavi M."/>
            <person name="Bucao C."/>
            <person name="Bouchez O."/>
            <person name="Gislard M."/>
            <person name="Lluch J."/>
            <person name="Milhes M."/>
            <person name="Lampietro C."/>
            <person name="Lopez Roques C."/>
            <person name="Donnadieu C."/>
            <person name="Braasch I."/>
            <person name="Desvignes T."/>
            <person name="Postlethwait J."/>
            <person name="Bobe J."/>
            <person name="Guiguen Y."/>
        </authorList>
    </citation>
    <scope>NUCLEOTIDE SEQUENCE</scope>
    <source>
        <strain evidence="1">M-15738</strain>
        <tissue evidence="1">Blood</tissue>
    </source>
</reference>
<evidence type="ECO:0000313" key="1">
    <source>
        <dbReference type="EMBL" id="KAG5261947.1"/>
    </source>
</evidence>
<dbReference type="Proteomes" id="UP000823561">
    <property type="component" value="Chromosome 23"/>
</dbReference>
<dbReference type="PANTHER" id="PTHR47331">
    <property type="entry name" value="PHD-TYPE DOMAIN-CONTAINING PROTEIN"/>
    <property type="match status" value="1"/>
</dbReference>
<comment type="caution">
    <text evidence="1">The sequence shown here is derived from an EMBL/GenBank/DDBJ whole genome shotgun (WGS) entry which is preliminary data.</text>
</comment>
<dbReference type="EMBL" id="JADWDJ010000023">
    <property type="protein sequence ID" value="KAG5261947.1"/>
    <property type="molecule type" value="Genomic_DNA"/>
</dbReference>
<evidence type="ECO:0000313" key="2">
    <source>
        <dbReference type="Proteomes" id="UP000823561"/>
    </source>
</evidence>
<organism evidence="1 2">
    <name type="scientific">Alosa alosa</name>
    <name type="common">allis shad</name>
    <dbReference type="NCBI Taxonomy" id="278164"/>
    <lineage>
        <taxon>Eukaryota</taxon>
        <taxon>Metazoa</taxon>
        <taxon>Chordata</taxon>
        <taxon>Craniata</taxon>
        <taxon>Vertebrata</taxon>
        <taxon>Euteleostomi</taxon>
        <taxon>Actinopterygii</taxon>
        <taxon>Neopterygii</taxon>
        <taxon>Teleostei</taxon>
        <taxon>Clupei</taxon>
        <taxon>Clupeiformes</taxon>
        <taxon>Clupeoidei</taxon>
        <taxon>Clupeidae</taxon>
        <taxon>Alosa</taxon>
    </lineage>
</organism>
<feature type="non-terminal residue" evidence="1">
    <location>
        <position position="1"/>
    </location>
</feature>
<protein>
    <submittedName>
        <fullName evidence="1">Uncharacterized protein</fullName>
    </submittedName>
</protein>